<keyword evidence="1" id="KW-1133">Transmembrane helix</keyword>
<dbReference type="InterPro" id="IPR008258">
    <property type="entry name" value="Transglycosylase_SLT_dom_1"/>
</dbReference>
<evidence type="ECO:0000313" key="4">
    <source>
        <dbReference type="Proteomes" id="UP000290545"/>
    </source>
</evidence>
<proteinExistence type="predicted"/>
<accession>A0A4Q1D601</accession>
<dbReference type="AlphaFoldDB" id="A0A4Q1D601"/>
<dbReference type="Gene3D" id="1.10.530.10">
    <property type="match status" value="1"/>
</dbReference>
<dbReference type="RefSeq" id="WP_129004439.1">
    <property type="nucleotide sequence ID" value="NZ_SDHZ01000002.1"/>
</dbReference>
<dbReference type="SUPFAM" id="SSF53955">
    <property type="entry name" value="Lysozyme-like"/>
    <property type="match status" value="1"/>
</dbReference>
<gene>
    <name evidence="3" type="ORF">ESB13_14915</name>
</gene>
<comment type="caution">
    <text evidence="3">The sequence shown here is derived from an EMBL/GenBank/DDBJ whole genome shotgun (WGS) entry which is preliminary data.</text>
</comment>
<dbReference type="Proteomes" id="UP000290545">
    <property type="component" value="Unassembled WGS sequence"/>
</dbReference>
<evidence type="ECO:0000256" key="1">
    <source>
        <dbReference type="SAM" id="Phobius"/>
    </source>
</evidence>
<evidence type="ECO:0000259" key="2">
    <source>
        <dbReference type="Pfam" id="PF01464"/>
    </source>
</evidence>
<sequence>MMQGKGSFARAKFRIFLARVTPGILLLIIASMVVMSFTNDRNEPTVPYKVRNNDSTAVRGFKSLFGDRQEYNAATPGFFQINPKAVEFVNAYVRLEGEEFDKMKVWGKQYFDLYDQILTENDLPVELKYLSVIESHLRKGLVSSAGAVGPWQLMPDEAKRFKLKMGKGVDERRDFAKSTYVACQLLKELYDEFGDWLLVVAAYNGGIGRVKQAIRKSGSRNFWVLQSFLPEQTRKHVKKYIGAHYIFEGGGGWTTLTAAETKIQKDNIAVLLGQRQLTEEELANTQTVALAGKYNSKVIATRLRFDLTEFNKLNPGFDKALLQGSTYDMRLPLDKLSLFKDHRQEILQESVRVFLAGPDTDTATLVVKL</sequence>
<feature type="domain" description="Transglycosylase SLT" evidence="2">
    <location>
        <begin position="120"/>
        <end position="224"/>
    </location>
</feature>
<dbReference type="CDD" id="cd16894">
    <property type="entry name" value="MltD-like"/>
    <property type="match status" value="1"/>
</dbReference>
<keyword evidence="1" id="KW-0812">Transmembrane</keyword>
<dbReference type="Pfam" id="PF01464">
    <property type="entry name" value="SLT"/>
    <property type="match status" value="1"/>
</dbReference>
<name>A0A4Q1D601_9BACT</name>
<organism evidence="3 4">
    <name type="scientific">Filimonas effusa</name>
    <dbReference type="NCBI Taxonomy" id="2508721"/>
    <lineage>
        <taxon>Bacteria</taxon>
        <taxon>Pseudomonadati</taxon>
        <taxon>Bacteroidota</taxon>
        <taxon>Chitinophagia</taxon>
        <taxon>Chitinophagales</taxon>
        <taxon>Chitinophagaceae</taxon>
        <taxon>Filimonas</taxon>
    </lineage>
</organism>
<keyword evidence="4" id="KW-1185">Reference proteome</keyword>
<reference evidence="3 4" key="1">
    <citation type="submission" date="2019-01" db="EMBL/GenBank/DDBJ databases">
        <title>Filimonas sp. strain TTM-71.</title>
        <authorList>
            <person name="Chen W.-M."/>
        </authorList>
    </citation>
    <scope>NUCLEOTIDE SEQUENCE [LARGE SCALE GENOMIC DNA]</scope>
    <source>
        <strain evidence="3 4">TTM-71</strain>
    </source>
</reference>
<protein>
    <submittedName>
        <fullName evidence="3">Lytic transglycosylase domain-containing protein</fullName>
    </submittedName>
</protein>
<dbReference type="OrthoDB" id="9815002at2"/>
<dbReference type="InterPro" id="IPR023346">
    <property type="entry name" value="Lysozyme-like_dom_sf"/>
</dbReference>
<feature type="transmembrane region" description="Helical" evidence="1">
    <location>
        <begin position="16"/>
        <end position="37"/>
    </location>
</feature>
<dbReference type="EMBL" id="SDHZ01000002">
    <property type="protein sequence ID" value="RXK83386.1"/>
    <property type="molecule type" value="Genomic_DNA"/>
</dbReference>
<evidence type="ECO:0000313" key="3">
    <source>
        <dbReference type="EMBL" id="RXK83386.1"/>
    </source>
</evidence>
<keyword evidence="1" id="KW-0472">Membrane</keyword>